<evidence type="ECO:0000313" key="3">
    <source>
        <dbReference type="EMBL" id="CAF4988482.1"/>
    </source>
</evidence>
<evidence type="ECO:0000313" key="4">
    <source>
        <dbReference type="Proteomes" id="UP000663866"/>
    </source>
</evidence>
<dbReference type="EMBL" id="CAJOBH010201587">
    <property type="protein sequence ID" value="CAF4988482.1"/>
    <property type="molecule type" value="Genomic_DNA"/>
</dbReference>
<keyword evidence="4" id="KW-1185">Reference proteome</keyword>
<sequence length="36" mass="4140">DRLDIKIAQLKVDTTSKRARKKESTEPPLTSARDRD</sequence>
<proteinExistence type="predicted"/>
<organism evidence="2 4">
    <name type="scientific">Rotaria magnacalcarata</name>
    <dbReference type="NCBI Taxonomy" id="392030"/>
    <lineage>
        <taxon>Eukaryota</taxon>
        <taxon>Metazoa</taxon>
        <taxon>Spiralia</taxon>
        <taxon>Gnathifera</taxon>
        <taxon>Rotifera</taxon>
        <taxon>Eurotatoria</taxon>
        <taxon>Bdelloidea</taxon>
        <taxon>Philodinida</taxon>
        <taxon>Philodinidae</taxon>
        <taxon>Rotaria</taxon>
    </lineage>
</organism>
<dbReference type="Proteomes" id="UP000663866">
    <property type="component" value="Unassembled WGS sequence"/>
</dbReference>
<accession>A0A820SRY1</accession>
<dbReference type="AlphaFoldDB" id="A0A820SRY1"/>
<evidence type="ECO:0000313" key="2">
    <source>
        <dbReference type="EMBL" id="CAF4457748.1"/>
    </source>
</evidence>
<feature type="region of interest" description="Disordered" evidence="1">
    <location>
        <begin position="15"/>
        <end position="36"/>
    </location>
</feature>
<comment type="caution">
    <text evidence="2">The sequence shown here is derived from an EMBL/GenBank/DDBJ whole genome shotgun (WGS) entry which is preliminary data.</text>
</comment>
<name>A0A820SRY1_9BILA</name>
<gene>
    <name evidence="3" type="ORF">BYL167_LOCUS55103</name>
    <name evidence="2" type="ORF">OVN521_LOCUS38254</name>
</gene>
<dbReference type="Proteomes" id="UP000681967">
    <property type="component" value="Unassembled WGS sequence"/>
</dbReference>
<evidence type="ECO:0000256" key="1">
    <source>
        <dbReference type="SAM" id="MobiDB-lite"/>
    </source>
</evidence>
<dbReference type="EMBL" id="CAJOBG010047203">
    <property type="protein sequence ID" value="CAF4457748.1"/>
    <property type="molecule type" value="Genomic_DNA"/>
</dbReference>
<feature type="non-terminal residue" evidence="2">
    <location>
        <position position="1"/>
    </location>
</feature>
<protein>
    <submittedName>
        <fullName evidence="2">Uncharacterized protein</fullName>
    </submittedName>
</protein>
<reference evidence="2" key="1">
    <citation type="submission" date="2021-02" db="EMBL/GenBank/DDBJ databases">
        <authorList>
            <person name="Nowell W R."/>
        </authorList>
    </citation>
    <scope>NUCLEOTIDE SEQUENCE</scope>
</reference>